<keyword evidence="2 5" id="KW-0378">Hydrolase</keyword>
<dbReference type="Gene3D" id="3.20.20.370">
    <property type="entry name" value="Glycoside hydrolase/deacetylase"/>
    <property type="match status" value="1"/>
</dbReference>
<comment type="caution">
    <text evidence="5">The sequence shown here is derived from an EMBL/GenBank/DDBJ whole genome shotgun (WGS) entry which is preliminary data.</text>
</comment>
<proteinExistence type="predicted"/>
<name>A0ABW2CMT7_9ACTN</name>
<organism evidence="5 6">
    <name type="scientific">Actinomadura yumaensis</name>
    <dbReference type="NCBI Taxonomy" id="111807"/>
    <lineage>
        <taxon>Bacteria</taxon>
        <taxon>Bacillati</taxon>
        <taxon>Actinomycetota</taxon>
        <taxon>Actinomycetes</taxon>
        <taxon>Streptosporangiales</taxon>
        <taxon>Thermomonosporaceae</taxon>
        <taxon>Actinomadura</taxon>
    </lineage>
</organism>
<dbReference type="EMBL" id="JBHSXS010000017">
    <property type="protein sequence ID" value="MFC6883114.1"/>
    <property type="molecule type" value="Genomic_DNA"/>
</dbReference>
<evidence type="ECO:0000313" key="6">
    <source>
        <dbReference type="Proteomes" id="UP001596380"/>
    </source>
</evidence>
<keyword evidence="6" id="KW-1185">Reference proteome</keyword>
<evidence type="ECO:0000256" key="3">
    <source>
        <dbReference type="SAM" id="MobiDB-lite"/>
    </source>
</evidence>
<dbReference type="InterPro" id="IPR006311">
    <property type="entry name" value="TAT_signal"/>
</dbReference>
<dbReference type="Pfam" id="PF01522">
    <property type="entry name" value="Polysacc_deac_1"/>
    <property type="match status" value="1"/>
</dbReference>
<reference evidence="6" key="1">
    <citation type="journal article" date="2019" name="Int. J. Syst. Evol. Microbiol.">
        <title>The Global Catalogue of Microorganisms (GCM) 10K type strain sequencing project: providing services to taxonomists for standard genome sequencing and annotation.</title>
        <authorList>
            <consortium name="The Broad Institute Genomics Platform"/>
            <consortium name="The Broad Institute Genome Sequencing Center for Infectious Disease"/>
            <person name="Wu L."/>
            <person name="Ma J."/>
        </authorList>
    </citation>
    <scope>NUCLEOTIDE SEQUENCE [LARGE SCALE GENOMIC DNA]</scope>
    <source>
        <strain evidence="6">JCM 3369</strain>
    </source>
</reference>
<dbReference type="PROSITE" id="PS51677">
    <property type="entry name" value="NODB"/>
    <property type="match status" value="1"/>
</dbReference>
<dbReference type="PROSITE" id="PS51318">
    <property type="entry name" value="TAT"/>
    <property type="match status" value="1"/>
</dbReference>
<evidence type="ECO:0000259" key="4">
    <source>
        <dbReference type="PROSITE" id="PS51677"/>
    </source>
</evidence>
<dbReference type="GO" id="GO:0016787">
    <property type="term" value="F:hydrolase activity"/>
    <property type="evidence" value="ECO:0007669"/>
    <property type="project" value="UniProtKB-KW"/>
</dbReference>
<dbReference type="PANTHER" id="PTHR10587">
    <property type="entry name" value="GLYCOSYL TRANSFERASE-RELATED"/>
    <property type="match status" value="1"/>
</dbReference>
<evidence type="ECO:0000313" key="5">
    <source>
        <dbReference type="EMBL" id="MFC6883114.1"/>
    </source>
</evidence>
<dbReference type="PANTHER" id="PTHR10587:SF133">
    <property type="entry name" value="CHITIN DEACETYLASE 1-RELATED"/>
    <property type="match status" value="1"/>
</dbReference>
<dbReference type="SUPFAM" id="SSF88713">
    <property type="entry name" value="Glycoside hydrolase/deacetylase"/>
    <property type="match status" value="1"/>
</dbReference>
<dbReference type="InterPro" id="IPR002509">
    <property type="entry name" value="NODB_dom"/>
</dbReference>
<dbReference type="RefSeq" id="WP_378047237.1">
    <property type="nucleotide sequence ID" value="NZ_JBHSXE010000001.1"/>
</dbReference>
<accession>A0ABW2CMT7</accession>
<evidence type="ECO:0000256" key="2">
    <source>
        <dbReference type="ARBA" id="ARBA00022801"/>
    </source>
</evidence>
<evidence type="ECO:0000256" key="1">
    <source>
        <dbReference type="ARBA" id="ARBA00022723"/>
    </source>
</evidence>
<dbReference type="Proteomes" id="UP001596380">
    <property type="component" value="Unassembled WGS sequence"/>
</dbReference>
<feature type="region of interest" description="Disordered" evidence="3">
    <location>
        <begin position="261"/>
        <end position="315"/>
    </location>
</feature>
<sequence length="315" mass="34302">MGNSGERPQPEALGRRKVIKRIGLAAGGLLAGGAGVVAQQAWERQVPPTPASASSVDSWQPPEHQVDVVWAVDTDRRLVALTFDDGPMEHWTPQALDALEEAKVPATFFVVGSRMRRNAGLVRGRLDRHEIGNHTWRHDDLSTMSHRDAYRSIHRTHLAIREVTGKEARLLRPPWGRVGGTTLHVAGEHGYDLALWSLLVQDRKLHKRPEAMVEAIVDNARPGTIVLAHDVGAPSRETAVRELPAMIRGLRGKGFEFVTVSQLREASTRPGGTRRPEQGEHPGPAAPRLNAGQARPASPSPADPATRHASGPARP</sequence>
<dbReference type="InterPro" id="IPR050248">
    <property type="entry name" value="Polysacc_deacetylase_ArnD"/>
</dbReference>
<dbReference type="CDD" id="cd10917">
    <property type="entry name" value="CE4_NodB_like_6s_7s"/>
    <property type="match status" value="1"/>
</dbReference>
<gene>
    <name evidence="5" type="ORF">ACFQKB_25390</name>
</gene>
<feature type="domain" description="NodB homology" evidence="4">
    <location>
        <begin position="77"/>
        <end position="258"/>
    </location>
</feature>
<protein>
    <submittedName>
        <fullName evidence="5">Polysaccharide deacetylase family protein</fullName>
        <ecNumber evidence="5">3.-.-.-</ecNumber>
    </submittedName>
</protein>
<keyword evidence="1" id="KW-0479">Metal-binding</keyword>
<dbReference type="EC" id="3.-.-.-" evidence="5"/>
<dbReference type="InterPro" id="IPR011330">
    <property type="entry name" value="Glyco_hydro/deAcase_b/a-brl"/>
</dbReference>